<gene>
    <name evidence="2" type="ORF">Syun_030663</name>
</gene>
<dbReference type="PANTHER" id="PTHR35307">
    <property type="entry name" value="PROTEIN, PUTATIVE-RELATED"/>
    <property type="match status" value="1"/>
</dbReference>
<dbReference type="EMBL" id="JBBNAF010000056">
    <property type="protein sequence ID" value="KAK9081300.1"/>
    <property type="molecule type" value="Genomic_DNA"/>
</dbReference>
<proteinExistence type="predicted"/>
<feature type="transmembrane region" description="Helical" evidence="1">
    <location>
        <begin position="261"/>
        <end position="283"/>
    </location>
</feature>
<comment type="caution">
    <text evidence="2">The sequence shown here is derived from an EMBL/GenBank/DDBJ whole genome shotgun (WGS) entry which is preliminary data.</text>
</comment>
<keyword evidence="1" id="KW-0812">Transmembrane</keyword>
<feature type="transmembrane region" description="Helical" evidence="1">
    <location>
        <begin position="58"/>
        <end position="76"/>
    </location>
</feature>
<sequence>MRNQGCVNGTLDEANYSSPMPVIGLYVAVATLICLLFMLFDMFAGFREKKRWIPCRFFPLNSVTLTLVAIATKLPVDLTTPMPNAQDQLSKLSGTMLVRIYMGFIMPSLGLTRNSECFSNMVSLTIFVVTVFVNSCIQMHTGVIFLFKGEHIIVLSFMMFLLVTLWISASIVNSQKEISTDYIKEQFTNGEGSLLRRLKVCYLHSYATNPQFSLCTKVICPSTCAICVICTAILVRGIIQLFVLKELVVCKRTSDYKWSMWAIVASQVFTIFVGCLATIFRLLTMAEHVEGDDLKDACEGFIDNSWLGNRAVTIFICPPIALVVWIEGLIIASYTIVAKLVKVFREGRESDDGGCFSICKPNDDDDAMKEFKLIQAGEMGLDDWTLKKGVQDMKRWVEPVNKIKSSNHLIKLLSKTPSEDFLTSLIQNQSDPAKQRYKISSLSIVVLTKVASIFIPSTMSHFLFNSLDEVLEVIHYIDRRMNASSFKSKKKSMVSKALWAGKSFKSFYMEPKFGASKFGLLLDQAIENIIDLKQRLILEDDDNVKEEVSVIIDFIEHKSYASIEELISNVQQLYVDMLNKFLTQLPGVIFKDVVESPPEDLEERVKLALKIVHEIEQLEALLQWSFPVGTTISNLIADEATSIVHENRNRKTSESNGSANIFTCVGTGESTNAENLKSVPPEINCNTNNVLRPSGEENVKHLVSETMQDKIIQIE</sequence>
<feature type="transmembrane region" description="Helical" evidence="1">
    <location>
        <begin position="23"/>
        <end position="46"/>
    </location>
</feature>
<dbReference type="AlphaFoldDB" id="A0AAP0HFT5"/>
<keyword evidence="1" id="KW-1133">Transmembrane helix</keyword>
<dbReference type="Proteomes" id="UP001420932">
    <property type="component" value="Unassembled WGS sequence"/>
</dbReference>
<evidence type="ECO:0000313" key="2">
    <source>
        <dbReference type="EMBL" id="KAK9081300.1"/>
    </source>
</evidence>
<organism evidence="2 3">
    <name type="scientific">Stephania yunnanensis</name>
    <dbReference type="NCBI Taxonomy" id="152371"/>
    <lineage>
        <taxon>Eukaryota</taxon>
        <taxon>Viridiplantae</taxon>
        <taxon>Streptophyta</taxon>
        <taxon>Embryophyta</taxon>
        <taxon>Tracheophyta</taxon>
        <taxon>Spermatophyta</taxon>
        <taxon>Magnoliopsida</taxon>
        <taxon>Ranunculales</taxon>
        <taxon>Menispermaceae</taxon>
        <taxon>Menispermoideae</taxon>
        <taxon>Cissampelideae</taxon>
        <taxon>Stephania</taxon>
    </lineage>
</organism>
<accession>A0AAP0HFT5</accession>
<protein>
    <submittedName>
        <fullName evidence="2">Uncharacterized protein</fullName>
    </submittedName>
</protein>
<name>A0AAP0HFT5_9MAGN</name>
<keyword evidence="1" id="KW-0472">Membrane</keyword>
<feature type="transmembrane region" description="Helical" evidence="1">
    <location>
        <begin position="311"/>
        <end position="337"/>
    </location>
</feature>
<evidence type="ECO:0000256" key="1">
    <source>
        <dbReference type="SAM" id="Phobius"/>
    </source>
</evidence>
<evidence type="ECO:0000313" key="3">
    <source>
        <dbReference type="Proteomes" id="UP001420932"/>
    </source>
</evidence>
<dbReference type="PANTHER" id="PTHR35307:SF3">
    <property type="entry name" value="DUF4220 DOMAIN-CONTAINING PROTEIN"/>
    <property type="match status" value="1"/>
</dbReference>
<keyword evidence="3" id="KW-1185">Reference proteome</keyword>
<feature type="transmembrane region" description="Helical" evidence="1">
    <location>
        <begin position="124"/>
        <end position="146"/>
    </location>
</feature>
<feature type="transmembrane region" description="Helical" evidence="1">
    <location>
        <begin position="152"/>
        <end position="172"/>
    </location>
</feature>
<reference evidence="2 3" key="1">
    <citation type="submission" date="2024-01" db="EMBL/GenBank/DDBJ databases">
        <title>Genome assemblies of Stephania.</title>
        <authorList>
            <person name="Yang L."/>
        </authorList>
    </citation>
    <scope>NUCLEOTIDE SEQUENCE [LARGE SCALE GENOMIC DNA]</scope>
    <source>
        <strain evidence="2">YNDBR</strain>
        <tissue evidence="2">Leaf</tissue>
    </source>
</reference>
<feature type="transmembrane region" description="Helical" evidence="1">
    <location>
        <begin position="96"/>
        <end position="112"/>
    </location>
</feature>